<dbReference type="PROSITE" id="PS51257">
    <property type="entry name" value="PROKAR_LIPOPROTEIN"/>
    <property type="match status" value="1"/>
</dbReference>
<gene>
    <name evidence="1" type="ORF">S01H4_60109</name>
</gene>
<name>X1E009_9ZZZZ</name>
<evidence type="ECO:0000313" key="1">
    <source>
        <dbReference type="EMBL" id="GAH13780.1"/>
    </source>
</evidence>
<dbReference type="EMBL" id="BART01035369">
    <property type="protein sequence ID" value="GAH13780.1"/>
    <property type="molecule type" value="Genomic_DNA"/>
</dbReference>
<organism evidence="1">
    <name type="scientific">marine sediment metagenome</name>
    <dbReference type="NCBI Taxonomy" id="412755"/>
    <lineage>
        <taxon>unclassified sequences</taxon>
        <taxon>metagenomes</taxon>
        <taxon>ecological metagenomes</taxon>
    </lineage>
</organism>
<sequence length="88" mass="9157">MKKLTILILLLFLSGCAGLSSQPSSDLEARVEALEKQTKRIELMAASGAAAATDRVWPFYGLTGAGNALDGIAEGSIGDNDFALGRDS</sequence>
<reference evidence="1" key="1">
    <citation type="journal article" date="2014" name="Front. Microbiol.">
        <title>High frequency of phylogenetically diverse reductive dehalogenase-homologous genes in deep subseafloor sedimentary metagenomes.</title>
        <authorList>
            <person name="Kawai M."/>
            <person name="Futagami T."/>
            <person name="Toyoda A."/>
            <person name="Takaki Y."/>
            <person name="Nishi S."/>
            <person name="Hori S."/>
            <person name="Arai W."/>
            <person name="Tsubouchi T."/>
            <person name="Morono Y."/>
            <person name="Uchiyama I."/>
            <person name="Ito T."/>
            <person name="Fujiyama A."/>
            <person name="Inagaki F."/>
            <person name="Takami H."/>
        </authorList>
    </citation>
    <scope>NUCLEOTIDE SEQUENCE</scope>
    <source>
        <strain evidence="1">Expedition CK06-06</strain>
    </source>
</reference>
<dbReference type="AlphaFoldDB" id="X1E009"/>
<proteinExistence type="predicted"/>
<accession>X1E009</accession>
<feature type="non-terminal residue" evidence="1">
    <location>
        <position position="88"/>
    </location>
</feature>
<protein>
    <submittedName>
        <fullName evidence="1">Uncharacterized protein</fullName>
    </submittedName>
</protein>
<comment type="caution">
    <text evidence="1">The sequence shown here is derived from an EMBL/GenBank/DDBJ whole genome shotgun (WGS) entry which is preliminary data.</text>
</comment>